<sequence>MPKLSSPPPPVLENMQASELVEQYQKIWDKYSTTPINGPTKVEDTPLLNRGFEFQFDAEINNPDVLFIGINPSFQPDRPQVRQAYAKPKNGPGYFRPFYKIEEDLKASYQREITWTQLDLLVLRETQQPYIENHLLKAKRGQDFILEQLAVANEIITALKPKVIVVSNTLARELMSGNSKQLVDGREVGVWMDYKYEFDQTLGTEKMVQAGALNGTPVFFTAMLSGQKSIDRGTFQRLVWHIDAVLGKGE</sequence>
<dbReference type="AlphaFoldDB" id="A0A2W1NTS4"/>
<dbReference type="EMBL" id="QKSB01000002">
    <property type="protein sequence ID" value="PZE18138.1"/>
    <property type="molecule type" value="Genomic_DNA"/>
</dbReference>
<reference evidence="1 2" key="1">
    <citation type="submission" date="2018-06" db="EMBL/GenBank/DDBJ databases">
        <title>The draft genome sequence of Crocinitomix sp. SM1701.</title>
        <authorList>
            <person name="Zhang X."/>
        </authorList>
    </citation>
    <scope>NUCLEOTIDE SEQUENCE [LARGE SCALE GENOMIC DNA]</scope>
    <source>
        <strain evidence="1 2">SM1701</strain>
    </source>
</reference>
<accession>A0A2W1NTS4</accession>
<dbReference type="Proteomes" id="UP000249248">
    <property type="component" value="Unassembled WGS sequence"/>
</dbReference>
<keyword evidence="2" id="KW-1185">Reference proteome</keyword>
<dbReference type="RefSeq" id="WP_111062291.1">
    <property type="nucleotide sequence ID" value="NZ_JBHUCU010000002.1"/>
</dbReference>
<name>A0A2W1NTS4_9FLAO</name>
<evidence type="ECO:0008006" key="3">
    <source>
        <dbReference type="Google" id="ProtNLM"/>
    </source>
</evidence>
<gene>
    <name evidence="1" type="ORF">DNU06_05845</name>
</gene>
<evidence type="ECO:0000313" key="1">
    <source>
        <dbReference type="EMBL" id="PZE18138.1"/>
    </source>
</evidence>
<comment type="caution">
    <text evidence="1">The sequence shown here is derived from an EMBL/GenBank/DDBJ whole genome shotgun (WGS) entry which is preliminary data.</text>
</comment>
<protein>
    <recommendedName>
        <fullName evidence="3">Uracil-DNA glycosylase-like domain-containing protein</fullName>
    </recommendedName>
</protein>
<evidence type="ECO:0000313" key="2">
    <source>
        <dbReference type="Proteomes" id="UP000249248"/>
    </source>
</evidence>
<organism evidence="1 2">
    <name type="scientific">Putridiphycobacter roseus</name>
    <dbReference type="NCBI Taxonomy" id="2219161"/>
    <lineage>
        <taxon>Bacteria</taxon>
        <taxon>Pseudomonadati</taxon>
        <taxon>Bacteroidota</taxon>
        <taxon>Flavobacteriia</taxon>
        <taxon>Flavobacteriales</taxon>
        <taxon>Crocinitomicaceae</taxon>
        <taxon>Putridiphycobacter</taxon>
    </lineage>
</organism>
<dbReference type="OrthoDB" id="950327at2"/>
<proteinExistence type="predicted"/>